<evidence type="ECO:0000256" key="1">
    <source>
        <dbReference type="SAM" id="MobiDB-lite"/>
    </source>
</evidence>
<dbReference type="Proteomes" id="UP000297245">
    <property type="component" value="Unassembled WGS sequence"/>
</dbReference>
<feature type="region of interest" description="Disordered" evidence="1">
    <location>
        <begin position="51"/>
        <end position="225"/>
    </location>
</feature>
<dbReference type="AlphaFoldDB" id="A0A4S8MGI9"/>
<feature type="compositionally biased region" description="Polar residues" evidence="1">
    <location>
        <begin position="56"/>
        <end position="72"/>
    </location>
</feature>
<accession>A0A4S8MGI9</accession>
<evidence type="ECO:0000313" key="3">
    <source>
        <dbReference type="Proteomes" id="UP000297245"/>
    </source>
</evidence>
<feature type="compositionally biased region" description="Polar residues" evidence="1">
    <location>
        <begin position="81"/>
        <end position="143"/>
    </location>
</feature>
<keyword evidence="3" id="KW-1185">Reference proteome</keyword>
<feature type="compositionally biased region" description="Pro residues" evidence="1">
    <location>
        <begin position="166"/>
        <end position="187"/>
    </location>
</feature>
<feature type="compositionally biased region" description="Pro residues" evidence="1">
    <location>
        <begin position="196"/>
        <end position="218"/>
    </location>
</feature>
<organism evidence="2 3">
    <name type="scientific">Dendrothele bispora (strain CBS 962.96)</name>
    <dbReference type="NCBI Taxonomy" id="1314807"/>
    <lineage>
        <taxon>Eukaryota</taxon>
        <taxon>Fungi</taxon>
        <taxon>Dikarya</taxon>
        <taxon>Basidiomycota</taxon>
        <taxon>Agaricomycotina</taxon>
        <taxon>Agaricomycetes</taxon>
        <taxon>Agaricomycetidae</taxon>
        <taxon>Agaricales</taxon>
        <taxon>Agaricales incertae sedis</taxon>
        <taxon>Dendrothele</taxon>
    </lineage>
</organism>
<sequence length="261" mass="28294">MEATPSQSRLKPGEIRPSGYKYTLFPKAYVADLNLCRVCKRLCKILEDVEGEKMESNQGPEAPASTTGGHETNGNEEVLYQTPQRTTSLPPLSNQYTPFQRTNVDPQRSDSPSPNPESETTLNQPYSTFHETTQQGSRKSTGEGQEDVRRIRELEKKAANTLGSSHPPPGPPPPGRPQSQPPAPLEQPPSNSSLPPGQPSSRPPPPPPLPPSPPPPPTGNSGLSILIISRPHEAFVTDALKAREEGKNPCNAIARESKLEI</sequence>
<reference evidence="2 3" key="1">
    <citation type="journal article" date="2019" name="Nat. Ecol. Evol.">
        <title>Megaphylogeny resolves global patterns of mushroom evolution.</title>
        <authorList>
            <person name="Varga T."/>
            <person name="Krizsan K."/>
            <person name="Foldi C."/>
            <person name="Dima B."/>
            <person name="Sanchez-Garcia M."/>
            <person name="Sanchez-Ramirez S."/>
            <person name="Szollosi G.J."/>
            <person name="Szarkandi J.G."/>
            <person name="Papp V."/>
            <person name="Albert L."/>
            <person name="Andreopoulos W."/>
            <person name="Angelini C."/>
            <person name="Antonin V."/>
            <person name="Barry K.W."/>
            <person name="Bougher N.L."/>
            <person name="Buchanan P."/>
            <person name="Buyck B."/>
            <person name="Bense V."/>
            <person name="Catcheside P."/>
            <person name="Chovatia M."/>
            <person name="Cooper J."/>
            <person name="Damon W."/>
            <person name="Desjardin D."/>
            <person name="Finy P."/>
            <person name="Geml J."/>
            <person name="Haridas S."/>
            <person name="Hughes K."/>
            <person name="Justo A."/>
            <person name="Karasinski D."/>
            <person name="Kautmanova I."/>
            <person name="Kiss B."/>
            <person name="Kocsube S."/>
            <person name="Kotiranta H."/>
            <person name="LaButti K.M."/>
            <person name="Lechner B.E."/>
            <person name="Liimatainen K."/>
            <person name="Lipzen A."/>
            <person name="Lukacs Z."/>
            <person name="Mihaltcheva S."/>
            <person name="Morgado L.N."/>
            <person name="Niskanen T."/>
            <person name="Noordeloos M.E."/>
            <person name="Ohm R.A."/>
            <person name="Ortiz-Santana B."/>
            <person name="Ovrebo C."/>
            <person name="Racz N."/>
            <person name="Riley R."/>
            <person name="Savchenko A."/>
            <person name="Shiryaev A."/>
            <person name="Soop K."/>
            <person name="Spirin V."/>
            <person name="Szebenyi C."/>
            <person name="Tomsovsky M."/>
            <person name="Tulloss R.E."/>
            <person name="Uehling J."/>
            <person name="Grigoriev I.V."/>
            <person name="Vagvolgyi C."/>
            <person name="Papp T."/>
            <person name="Martin F.M."/>
            <person name="Miettinen O."/>
            <person name="Hibbett D.S."/>
            <person name="Nagy L.G."/>
        </authorList>
    </citation>
    <scope>NUCLEOTIDE SEQUENCE [LARGE SCALE GENOMIC DNA]</scope>
    <source>
        <strain evidence="2 3">CBS 962.96</strain>
    </source>
</reference>
<feature type="compositionally biased region" description="Basic and acidic residues" evidence="1">
    <location>
        <begin position="146"/>
        <end position="158"/>
    </location>
</feature>
<protein>
    <submittedName>
        <fullName evidence="2">Uncharacterized protein</fullName>
    </submittedName>
</protein>
<gene>
    <name evidence="2" type="ORF">K435DRAFT_853456</name>
</gene>
<dbReference type="EMBL" id="ML179085">
    <property type="protein sequence ID" value="THV01757.1"/>
    <property type="molecule type" value="Genomic_DNA"/>
</dbReference>
<proteinExistence type="predicted"/>
<name>A0A4S8MGI9_DENBC</name>
<evidence type="ECO:0000313" key="2">
    <source>
        <dbReference type="EMBL" id="THV01757.1"/>
    </source>
</evidence>